<gene>
    <name evidence="2" type="ORF">XELAEV_18044482mg</name>
</gene>
<feature type="signal peptide" evidence="1">
    <location>
        <begin position="1"/>
        <end position="22"/>
    </location>
</feature>
<protein>
    <submittedName>
        <fullName evidence="2">Uncharacterized protein</fullName>
    </submittedName>
</protein>
<dbReference type="Proteomes" id="UP000694892">
    <property type="component" value="Chromosome 9_10L"/>
</dbReference>
<evidence type="ECO:0000313" key="3">
    <source>
        <dbReference type="Proteomes" id="UP000694892"/>
    </source>
</evidence>
<feature type="chain" id="PRO_5036903021" evidence="1">
    <location>
        <begin position="23"/>
        <end position="102"/>
    </location>
</feature>
<sequence length="102" mass="11544">MCLSDFLLGLFFDLECVSPSESDKATRFYVTNNLHPLSTLHKLNIAPSHRPRLSSLSCESILKALSNRYLYSFSPLQGCNQGFSVERGDHIRQLLQTQVNNI</sequence>
<name>A0A974BYT2_XENLA</name>
<reference evidence="3" key="1">
    <citation type="journal article" date="2016" name="Nature">
        <title>Genome evolution in the allotetraploid frog Xenopus laevis.</title>
        <authorList>
            <person name="Session A.M."/>
            <person name="Uno Y."/>
            <person name="Kwon T."/>
            <person name="Chapman J.A."/>
            <person name="Toyoda A."/>
            <person name="Takahashi S."/>
            <person name="Fukui A."/>
            <person name="Hikosaka A."/>
            <person name="Suzuki A."/>
            <person name="Kondo M."/>
            <person name="van Heeringen S.J."/>
            <person name="Quigley I."/>
            <person name="Heinz S."/>
            <person name="Ogino H."/>
            <person name="Ochi H."/>
            <person name="Hellsten U."/>
            <person name="Lyons J.B."/>
            <person name="Simakov O."/>
            <person name="Putnam N."/>
            <person name="Stites J."/>
            <person name="Kuroki Y."/>
            <person name="Tanaka T."/>
            <person name="Michiue T."/>
            <person name="Watanabe M."/>
            <person name="Bogdanovic O."/>
            <person name="Lister R."/>
            <person name="Georgiou G."/>
            <person name="Paranjpe S.S."/>
            <person name="van Kruijsbergen I."/>
            <person name="Shu S."/>
            <person name="Carlson J."/>
            <person name="Kinoshita T."/>
            <person name="Ohta Y."/>
            <person name="Mawaribuchi S."/>
            <person name="Jenkins J."/>
            <person name="Grimwood J."/>
            <person name="Schmutz J."/>
            <person name="Mitros T."/>
            <person name="Mozaffari S.V."/>
            <person name="Suzuki Y."/>
            <person name="Haramoto Y."/>
            <person name="Yamamoto T.S."/>
            <person name="Takagi C."/>
            <person name="Heald R."/>
            <person name="Miller K."/>
            <person name="Haudenschild C."/>
            <person name="Kitzman J."/>
            <person name="Nakayama T."/>
            <person name="Izutsu Y."/>
            <person name="Robert J."/>
            <person name="Fortriede J."/>
            <person name="Burns K."/>
            <person name="Lotay V."/>
            <person name="Karimi K."/>
            <person name="Yasuoka Y."/>
            <person name="Dichmann D.S."/>
            <person name="Flajnik M.F."/>
            <person name="Houston D.W."/>
            <person name="Shendure J."/>
            <person name="DuPasquier L."/>
            <person name="Vize P.D."/>
            <person name="Zorn A.M."/>
            <person name="Ito M."/>
            <person name="Marcotte E.M."/>
            <person name="Wallingford J.B."/>
            <person name="Ito Y."/>
            <person name="Asashima M."/>
            <person name="Ueno N."/>
            <person name="Matsuda Y."/>
            <person name="Veenstra G.J."/>
            <person name="Fujiyama A."/>
            <person name="Harland R.M."/>
            <person name="Taira M."/>
            <person name="Rokhsar D.S."/>
        </authorList>
    </citation>
    <scope>NUCLEOTIDE SEQUENCE [LARGE SCALE GENOMIC DNA]</scope>
    <source>
        <strain evidence="3">J</strain>
    </source>
</reference>
<accession>A0A974BYT2</accession>
<evidence type="ECO:0000256" key="1">
    <source>
        <dbReference type="SAM" id="SignalP"/>
    </source>
</evidence>
<organism evidence="2 3">
    <name type="scientific">Xenopus laevis</name>
    <name type="common">African clawed frog</name>
    <dbReference type="NCBI Taxonomy" id="8355"/>
    <lineage>
        <taxon>Eukaryota</taxon>
        <taxon>Metazoa</taxon>
        <taxon>Chordata</taxon>
        <taxon>Craniata</taxon>
        <taxon>Vertebrata</taxon>
        <taxon>Euteleostomi</taxon>
        <taxon>Amphibia</taxon>
        <taxon>Batrachia</taxon>
        <taxon>Anura</taxon>
        <taxon>Pipoidea</taxon>
        <taxon>Pipidae</taxon>
        <taxon>Xenopodinae</taxon>
        <taxon>Xenopus</taxon>
        <taxon>Xenopus</taxon>
    </lineage>
</organism>
<dbReference type="AlphaFoldDB" id="A0A974BYT2"/>
<proteinExistence type="predicted"/>
<keyword evidence="1" id="KW-0732">Signal</keyword>
<evidence type="ECO:0000313" key="2">
    <source>
        <dbReference type="EMBL" id="OCT63385.1"/>
    </source>
</evidence>
<dbReference type="EMBL" id="CM004482">
    <property type="protein sequence ID" value="OCT63385.1"/>
    <property type="molecule type" value="Genomic_DNA"/>
</dbReference>